<dbReference type="Proteomes" id="UP000000343">
    <property type="component" value="Chromosome"/>
</dbReference>
<dbReference type="OrthoDB" id="9810303at2"/>
<dbReference type="Gene3D" id="3.90.550.10">
    <property type="entry name" value="Spore Coat Polysaccharide Biosynthesis Protein SpsA, Chain A"/>
    <property type="match status" value="1"/>
</dbReference>
<name>E8WZG5_GRATM</name>
<dbReference type="AlphaFoldDB" id="E8WZG5"/>
<dbReference type="InterPro" id="IPR050256">
    <property type="entry name" value="Glycosyltransferase_2"/>
</dbReference>
<proteinExistence type="predicted"/>
<dbReference type="PANTHER" id="PTHR48090:SF7">
    <property type="entry name" value="RFBJ PROTEIN"/>
    <property type="match status" value="1"/>
</dbReference>
<evidence type="ECO:0000313" key="2">
    <source>
        <dbReference type="EMBL" id="ADW68853.1"/>
    </source>
</evidence>
<dbReference type="HOGENOM" id="CLU_033536_7_5_0"/>
<dbReference type="KEGG" id="acm:AciX9_1805"/>
<dbReference type="Pfam" id="PF00535">
    <property type="entry name" value="Glycos_transf_2"/>
    <property type="match status" value="1"/>
</dbReference>
<keyword evidence="3" id="KW-1185">Reference proteome</keyword>
<dbReference type="EMBL" id="CP002480">
    <property type="protein sequence ID" value="ADW68853.1"/>
    <property type="molecule type" value="Genomic_DNA"/>
</dbReference>
<accession>E8WZG5</accession>
<gene>
    <name evidence="2" type="ordered locus">AciX9_1805</name>
</gene>
<dbReference type="PANTHER" id="PTHR48090">
    <property type="entry name" value="UNDECAPRENYL-PHOSPHATE 4-DEOXY-4-FORMAMIDO-L-ARABINOSE TRANSFERASE-RELATED"/>
    <property type="match status" value="1"/>
</dbReference>
<dbReference type="PaxDb" id="1198114-AciX9_1805"/>
<organism evidence="3">
    <name type="scientific">Granulicella tundricola (strain ATCC BAA-1859 / DSM 23138 / MP5ACTX9)</name>
    <dbReference type="NCBI Taxonomy" id="1198114"/>
    <lineage>
        <taxon>Bacteria</taxon>
        <taxon>Pseudomonadati</taxon>
        <taxon>Acidobacteriota</taxon>
        <taxon>Terriglobia</taxon>
        <taxon>Terriglobales</taxon>
        <taxon>Acidobacteriaceae</taxon>
        <taxon>Granulicella</taxon>
    </lineage>
</organism>
<dbReference type="InterPro" id="IPR001173">
    <property type="entry name" value="Glyco_trans_2-like"/>
</dbReference>
<protein>
    <submittedName>
        <fullName evidence="2">Glycosyl transferase family 2</fullName>
    </submittedName>
</protein>
<evidence type="ECO:0000259" key="1">
    <source>
        <dbReference type="Pfam" id="PF00535"/>
    </source>
</evidence>
<keyword evidence="2" id="KW-0808">Transferase</keyword>
<dbReference type="SUPFAM" id="SSF53448">
    <property type="entry name" value="Nucleotide-diphospho-sugar transferases"/>
    <property type="match status" value="1"/>
</dbReference>
<dbReference type="STRING" id="1198114.AciX9_1805"/>
<dbReference type="eggNOG" id="COG0463">
    <property type="taxonomic scope" value="Bacteria"/>
</dbReference>
<dbReference type="InterPro" id="IPR029044">
    <property type="entry name" value="Nucleotide-diphossugar_trans"/>
</dbReference>
<sequence>MLGRLGQISVIIPALNEAESIGTVVAEMPWGLIGECIVVDNGSSDGTGEIARAAGARVIESARGYGAACLAGSNAALATSDVLVYMDGDGSDIVADMERLTAPIVNGDADFVIGSRIKGRREAGSMLPSQVFAGWLVGTLLRLLQGVKYTDMGPFRAIRRSSLEQMGMSELTYGWNLEMQIKAAQYGLRIREITVDYRCRIGGVSKVSGDWKASIKAAVRIMEVLFRVGLKRRSRS</sequence>
<feature type="domain" description="Glycosyltransferase 2-like" evidence="1">
    <location>
        <begin position="9"/>
        <end position="166"/>
    </location>
</feature>
<evidence type="ECO:0000313" key="3">
    <source>
        <dbReference type="Proteomes" id="UP000000343"/>
    </source>
</evidence>
<dbReference type="CDD" id="cd04179">
    <property type="entry name" value="DPM_DPG-synthase_like"/>
    <property type="match status" value="1"/>
</dbReference>
<reference evidence="3" key="1">
    <citation type="submission" date="2011-01" db="EMBL/GenBank/DDBJ databases">
        <title>Complete sequence of chromosome of Acidobacterium sp. MP5ACTX9.</title>
        <authorList>
            <consortium name="US DOE Joint Genome Institute"/>
            <person name="Lucas S."/>
            <person name="Copeland A."/>
            <person name="Lapidus A."/>
            <person name="Cheng J.-F."/>
            <person name="Goodwin L."/>
            <person name="Pitluck S."/>
            <person name="Teshima H."/>
            <person name="Detter J.C."/>
            <person name="Han C."/>
            <person name="Tapia R."/>
            <person name="Land M."/>
            <person name="Hauser L."/>
            <person name="Kyrpides N."/>
            <person name="Ivanova N."/>
            <person name="Ovchinnikova G."/>
            <person name="Pagani I."/>
            <person name="Rawat S.R."/>
            <person name="Mannisto M."/>
            <person name="Haggblom M.M."/>
            <person name="Woyke T."/>
        </authorList>
    </citation>
    <scope>NUCLEOTIDE SEQUENCE [LARGE SCALE GENOMIC DNA]</scope>
    <source>
        <strain evidence="3">MP5ACTX9</strain>
    </source>
</reference>
<dbReference type="GO" id="GO:0016740">
    <property type="term" value="F:transferase activity"/>
    <property type="evidence" value="ECO:0007669"/>
    <property type="project" value="UniProtKB-KW"/>
</dbReference>